<dbReference type="InterPro" id="IPR012338">
    <property type="entry name" value="Beta-lactam/transpept-like"/>
</dbReference>
<keyword evidence="5" id="KW-0378">Hydrolase</keyword>
<evidence type="ECO:0000259" key="10">
    <source>
        <dbReference type="Pfam" id="PF00905"/>
    </source>
</evidence>
<evidence type="ECO:0000256" key="5">
    <source>
        <dbReference type="ARBA" id="ARBA00022801"/>
    </source>
</evidence>
<dbReference type="GO" id="GO:0008658">
    <property type="term" value="F:penicillin binding"/>
    <property type="evidence" value="ECO:0007669"/>
    <property type="project" value="InterPro"/>
</dbReference>
<dbReference type="Pfam" id="PF06832">
    <property type="entry name" value="BiPBP_C"/>
    <property type="match status" value="1"/>
</dbReference>
<evidence type="ECO:0000259" key="11">
    <source>
        <dbReference type="Pfam" id="PF00912"/>
    </source>
</evidence>
<evidence type="ECO:0000259" key="12">
    <source>
        <dbReference type="Pfam" id="PF06832"/>
    </source>
</evidence>
<comment type="caution">
    <text evidence="13">The sequence shown here is derived from an EMBL/GenBank/DDBJ whole genome shotgun (WGS) entry which is preliminary data.</text>
</comment>
<organism evidence="13 14">
    <name type="scientific">candidate division TA06 bacterium</name>
    <dbReference type="NCBI Taxonomy" id="2250710"/>
    <lineage>
        <taxon>Bacteria</taxon>
        <taxon>Bacteria division TA06</taxon>
    </lineage>
</organism>
<dbReference type="InterPro" id="IPR050396">
    <property type="entry name" value="Glycosyltr_51/Transpeptidase"/>
</dbReference>
<evidence type="ECO:0000256" key="3">
    <source>
        <dbReference type="ARBA" id="ARBA00022676"/>
    </source>
</evidence>
<dbReference type="Pfam" id="PF00905">
    <property type="entry name" value="Transpeptidase"/>
    <property type="match status" value="1"/>
</dbReference>
<evidence type="ECO:0000256" key="8">
    <source>
        <dbReference type="ARBA" id="ARBA00049902"/>
    </source>
</evidence>
<dbReference type="NCBIfam" id="TIGR02073">
    <property type="entry name" value="PBP_1c"/>
    <property type="match status" value="1"/>
</dbReference>
<comment type="catalytic activity">
    <reaction evidence="8">
        <text>[GlcNAc-(1-&gt;4)-Mur2Ac(oyl-L-Ala-gamma-D-Glu-L-Lys-D-Ala-D-Ala)](n)-di-trans,octa-cis-undecaprenyl diphosphate + beta-D-GlcNAc-(1-&gt;4)-Mur2Ac(oyl-L-Ala-gamma-D-Glu-L-Lys-D-Ala-D-Ala)-di-trans,octa-cis-undecaprenyl diphosphate = [GlcNAc-(1-&gt;4)-Mur2Ac(oyl-L-Ala-gamma-D-Glu-L-Lys-D-Ala-D-Ala)](n+1)-di-trans,octa-cis-undecaprenyl diphosphate + di-trans,octa-cis-undecaprenyl diphosphate + H(+)</text>
        <dbReference type="Rhea" id="RHEA:23708"/>
        <dbReference type="Rhea" id="RHEA-COMP:9602"/>
        <dbReference type="Rhea" id="RHEA-COMP:9603"/>
        <dbReference type="ChEBI" id="CHEBI:15378"/>
        <dbReference type="ChEBI" id="CHEBI:58405"/>
        <dbReference type="ChEBI" id="CHEBI:60033"/>
        <dbReference type="ChEBI" id="CHEBI:78435"/>
        <dbReference type="EC" id="2.4.99.28"/>
    </reaction>
</comment>
<dbReference type="InterPro" id="IPR001460">
    <property type="entry name" value="PCN-bd_Tpept"/>
</dbReference>
<keyword evidence="2" id="KW-0645">Protease</keyword>
<sequence>MNTKWGIDKIKRKWNTFLTFYSFHKLNISIIFVCVLFIFGLSFRFTPYLFPIKKKDINRKHFDSVKFYDRHGNLLQEVLSQNSKSSVYVSIDKVSPYFLQAVIVSEDKNFYKHRGIDYRAICRAIYQNIKSKRIVSGASTITLQLARMINPGKRTMIKKIKEAYLAYRLEAGMDKETILEEYINKLPMGGNLYGVEGGARAYFGIPSSDLTLAQATFLASIPNSPNKLNPYHNLKEIKVRQKYVLEKIYKQGLIPKERIKGVLKENVLLKPQISSFLAPHFAFHLMCNIPGNAQVVRTTIDCELQKMVQEQINKVIFKLKKFNVTNASAILLDNHTGEVLAYVGSADYFNKDNEGENDGVRSARQPGSTLKPFLYLMAMEEGFNPATIISDIPTYYRMPKGLYSPKNYSEKFHGPTRLREALANSLNIPAVRVLAKIGIDRFLSRLRKYEFYSLNKDADYYGIGLILGGGEVNLYELTRAYMCLARMGHFIPIKEILAINGEKQNEAIERKTISTYQMNYLIANILSDRFARTSEYGFTSVLNFPFLCAVKTGTSFHFCDNWTIGFTKDFTLGVWVGNFNHSSMQNVSGVSGAGPIFANIMMMLYNKREYPGKYPIPDNIVKVPICALSGKKPNRNCSSIIEEIIPERDLADYEKDSCNMHIYHNGERFIVLPEKYRKWGKKLGIKTPPDEYCQEQKFSISNPKDGVTYYRLSNLSPEFQSIRFELKNSNKDGKIEWILNGIQLQTTSKEHSFLWQVKPGSYILKAISEDDNNLSDSVEFIVK</sequence>
<dbReference type="InterPro" id="IPR001264">
    <property type="entry name" value="Glyco_trans_51"/>
</dbReference>
<dbReference type="Pfam" id="PF00912">
    <property type="entry name" value="Transgly"/>
    <property type="match status" value="1"/>
</dbReference>
<feature type="transmembrane region" description="Helical" evidence="9">
    <location>
        <begin position="28"/>
        <end position="50"/>
    </location>
</feature>
<evidence type="ECO:0000256" key="6">
    <source>
        <dbReference type="ARBA" id="ARBA00023268"/>
    </source>
</evidence>
<evidence type="ECO:0000256" key="4">
    <source>
        <dbReference type="ARBA" id="ARBA00022679"/>
    </source>
</evidence>
<protein>
    <recommendedName>
        <fullName evidence="7">peptidoglycan glycosyltransferase</fullName>
        <ecNumber evidence="7">2.4.99.28</ecNumber>
    </recommendedName>
</protein>
<reference evidence="13 14" key="1">
    <citation type="submission" date="2018-06" db="EMBL/GenBank/DDBJ databases">
        <title>Extensive metabolic versatility and redundancy in microbially diverse, dynamic hydrothermal sediments.</title>
        <authorList>
            <person name="Dombrowski N."/>
            <person name="Teske A."/>
            <person name="Baker B.J."/>
        </authorList>
    </citation>
    <scope>NUCLEOTIDE SEQUENCE [LARGE SCALE GENOMIC DNA]</scope>
    <source>
        <strain evidence="13">B10_G13</strain>
    </source>
</reference>
<keyword evidence="9" id="KW-0812">Transmembrane</keyword>
<evidence type="ECO:0000256" key="9">
    <source>
        <dbReference type="SAM" id="Phobius"/>
    </source>
</evidence>
<dbReference type="GO" id="GO:0006508">
    <property type="term" value="P:proteolysis"/>
    <property type="evidence" value="ECO:0007669"/>
    <property type="project" value="UniProtKB-KW"/>
</dbReference>
<dbReference type="AlphaFoldDB" id="A0A660SI84"/>
<keyword evidence="3" id="KW-0328">Glycosyltransferase</keyword>
<dbReference type="InterPro" id="IPR009647">
    <property type="entry name" value="PBP_C"/>
</dbReference>
<evidence type="ECO:0000256" key="1">
    <source>
        <dbReference type="ARBA" id="ARBA00022645"/>
    </source>
</evidence>
<dbReference type="InterPro" id="IPR036950">
    <property type="entry name" value="PBP_transglycosylase"/>
</dbReference>
<dbReference type="Gene3D" id="3.40.710.10">
    <property type="entry name" value="DD-peptidase/beta-lactamase superfamily"/>
    <property type="match status" value="1"/>
</dbReference>
<dbReference type="PANTHER" id="PTHR32282">
    <property type="entry name" value="BINDING PROTEIN TRANSPEPTIDASE, PUTATIVE-RELATED"/>
    <property type="match status" value="1"/>
</dbReference>
<accession>A0A660SI84</accession>
<dbReference type="GO" id="GO:0009252">
    <property type="term" value="P:peptidoglycan biosynthetic process"/>
    <property type="evidence" value="ECO:0007669"/>
    <property type="project" value="InterPro"/>
</dbReference>
<keyword evidence="1" id="KW-0121">Carboxypeptidase</keyword>
<feature type="domain" description="Penicillin-binding C-terminal" evidence="12">
    <location>
        <begin position="694"/>
        <end position="769"/>
    </location>
</feature>
<dbReference type="GO" id="GO:0004180">
    <property type="term" value="F:carboxypeptidase activity"/>
    <property type="evidence" value="ECO:0007669"/>
    <property type="project" value="UniProtKB-KW"/>
</dbReference>
<dbReference type="SUPFAM" id="SSF56601">
    <property type="entry name" value="beta-lactamase/transpeptidase-like"/>
    <property type="match status" value="1"/>
</dbReference>
<keyword evidence="9" id="KW-0472">Membrane</keyword>
<gene>
    <name evidence="13" type="primary">pbpC</name>
    <name evidence="13" type="ORF">DRP43_03290</name>
</gene>
<dbReference type="Proteomes" id="UP000271125">
    <property type="component" value="Unassembled WGS sequence"/>
</dbReference>
<keyword evidence="9" id="KW-1133">Transmembrane helix</keyword>
<evidence type="ECO:0000313" key="13">
    <source>
        <dbReference type="EMBL" id="RKX70494.1"/>
    </source>
</evidence>
<proteinExistence type="predicted"/>
<evidence type="ECO:0000256" key="2">
    <source>
        <dbReference type="ARBA" id="ARBA00022670"/>
    </source>
</evidence>
<keyword evidence="6" id="KW-0511">Multifunctional enzyme</keyword>
<dbReference type="GO" id="GO:0030288">
    <property type="term" value="C:outer membrane-bounded periplasmic space"/>
    <property type="evidence" value="ECO:0007669"/>
    <property type="project" value="TreeGrafter"/>
</dbReference>
<feature type="domain" description="Penicillin-binding protein transpeptidase" evidence="10">
    <location>
        <begin position="328"/>
        <end position="601"/>
    </location>
</feature>
<name>A0A660SI84_UNCT6</name>
<dbReference type="EC" id="2.4.99.28" evidence="7"/>
<feature type="domain" description="Glycosyl transferase family 51" evidence="11">
    <location>
        <begin position="72"/>
        <end position="248"/>
    </location>
</feature>
<dbReference type="GO" id="GO:0008955">
    <property type="term" value="F:peptidoglycan glycosyltransferase activity"/>
    <property type="evidence" value="ECO:0007669"/>
    <property type="project" value="UniProtKB-EC"/>
</dbReference>
<dbReference type="InterPro" id="IPR011815">
    <property type="entry name" value="PBP_1c"/>
</dbReference>
<dbReference type="EMBL" id="QNBD01000132">
    <property type="protein sequence ID" value="RKX70494.1"/>
    <property type="molecule type" value="Genomic_DNA"/>
</dbReference>
<dbReference type="PANTHER" id="PTHR32282:SF15">
    <property type="entry name" value="PENICILLIN-BINDING PROTEIN 1C"/>
    <property type="match status" value="1"/>
</dbReference>
<dbReference type="InterPro" id="IPR023346">
    <property type="entry name" value="Lysozyme-like_dom_sf"/>
</dbReference>
<dbReference type="SUPFAM" id="SSF53955">
    <property type="entry name" value="Lysozyme-like"/>
    <property type="match status" value="1"/>
</dbReference>
<keyword evidence="4" id="KW-0808">Transferase</keyword>
<evidence type="ECO:0000256" key="7">
    <source>
        <dbReference type="ARBA" id="ARBA00044770"/>
    </source>
</evidence>
<dbReference type="Gene3D" id="1.10.3810.10">
    <property type="entry name" value="Biosynthetic peptidoglycan transglycosylase-like"/>
    <property type="match status" value="1"/>
</dbReference>
<evidence type="ECO:0000313" key="14">
    <source>
        <dbReference type="Proteomes" id="UP000271125"/>
    </source>
</evidence>